<feature type="domain" description="Fibronectin type-III" evidence="2">
    <location>
        <begin position="688"/>
        <end position="773"/>
    </location>
</feature>
<keyword evidence="1" id="KW-0378">Hydrolase</keyword>
<dbReference type="PROSITE" id="PS50853">
    <property type="entry name" value="FN3"/>
    <property type="match status" value="1"/>
</dbReference>
<dbReference type="Proteomes" id="UP000078454">
    <property type="component" value="Unassembled WGS sequence"/>
</dbReference>
<dbReference type="SUPFAM" id="SSF89260">
    <property type="entry name" value="Collagen-binding domain"/>
    <property type="match status" value="3"/>
</dbReference>
<sequence>MGLISPKHMLAVLLSVAVIAILLIKPTSISASSNTNLLSNASFEDAVGNNPTGWFNEIATGATGTIETVQTPVVEGNKAIRITAAGLQSWNSANVHQTINVEPGKYFELSANYYIQTLNNSNTELYVEFYDAQGNWINGTHSKYEGTSNGYIKLEKSGLTPENAKQAIVYSILRAKEGIGSGTLFVDDLLFTYKTSGNLLTNANYENVVGTLPIGWEKEIATGAIVNIESVSSTFSEGSKSIKMTATGLQPWEFVRLGQNNINVQPGKPFEVTGDFKVETLNNAFVQLNVVFYNHNDEIISNISTNYEQLTDGFVKLNKVSIIPQNANYAKVYAILCANDASGSGTIYVDNLAFTYSPSTNLMTNPGFENVIGTSLYSWQKSVANGATGLIQSVATPVARGSKAAKITATNLPIWDSASIHQSITVEPGKPFEISGDYKIETLNKSYVVLCVEFYDDQYNFIDSIQTSYDATTTEYTRLFKQGMTPANAKNAIVYGILRANEALGSGTIYLDNLSFAYRSSNNLLKNASYENAQLGWDNSIPSGETGKVETVDSPVSEGSKAIKLTATNLSPWTSMHIRQGLNVEPGKSYELAGNVKIDALNNTNVKLYVEFYDNQYNGLGSNYTSYEETTNGFVELKVTGEVPSNAAISIVYIILSANEGTGTGTIYLDNMRFTEGNTVLDVVVPTTPQGLTVYNITETSADLSWGASSDNKSVIGYDVYKGPTYIGSTSGTLYSINMLEPNKTYSFTVKAKDLVGNVSSESNSVTFTTDVTAPSAPTILPSTTAWTNVPIIVTITSGVDTGTGVRKSQYKINSNGSWIDYESPVSISNIGETTIFARTIDQVGNISEVSSYKVNKFDNQIPTTPSISLSSMSWSNTPVTVTVLPGNDYESGVKETQYKIGGNGTWSKYNNSFVVSLIGQTTVYARTIDLAGNISAEVSSIVYINTPTVPPTSNPDTDEPNDDFTSAASIVGIKKSYLSTSSDVDYYRWTASAAGKVKIGFASPTTKNYKLEIYNSNLEKIGAISPGGADSAFINVSLAYTYYVKVSGMTSADYGIASYTLSVGDADPDVYEPDNNATTTAPSIGFSSAISGFIGSVSDHDYFKFETGTNAGKVKVKLDMPSDANYHLNIYKKNAMLSIPDSGTGIDEEVYLSFDAGETYYIEVVNSGGSVVSSNSYTLSIGSIEVIATEPNDSHLEATKITPGNTYSSYTIGTSGDKDYYRFTANISGKIVIKLNGVSGKNYGLHVFRGVGNRLDPSKISGTAPLKQVQFEVEKDHVYYVAVIGNSSTDYDATNAYSLNVSSIVPDDESNDSWPEAKNAALGVPITSYISVPGDEDYYYFVRSNTGLVRVQLDVSRVSSFKDYDIKVYHENGTILTRDNRNAGVNEDFMFTAQANVKYYVKVYGYKDTDGNYGTEPYVLLITQQ</sequence>
<name>A0A198A3I4_9BACL</name>
<dbReference type="CDD" id="cd00063">
    <property type="entry name" value="FN3"/>
    <property type="match status" value="1"/>
</dbReference>
<gene>
    <name evidence="3" type="ORF">A8708_05550</name>
</gene>
<evidence type="ECO:0000313" key="4">
    <source>
        <dbReference type="Proteomes" id="UP000078454"/>
    </source>
</evidence>
<dbReference type="EMBL" id="LYPB01000077">
    <property type="protein sequence ID" value="OAS16044.1"/>
    <property type="molecule type" value="Genomic_DNA"/>
</dbReference>
<dbReference type="NCBIfam" id="NF047446">
    <property type="entry name" value="barrel_OmpL47"/>
    <property type="match status" value="2"/>
</dbReference>
<dbReference type="Gene3D" id="2.60.40.10">
    <property type="entry name" value="Immunoglobulins"/>
    <property type="match status" value="1"/>
</dbReference>
<dbReference type="RefSeq" id="WP_068667658.1">
    <property type="nucleotide sequence ID" value="NZ_LYPB01000077.1"/>
</dbReference>
<evidence type="ECO:0000259" key="2">
    <source>
        <dbReference type="PROSITE" id="PS50853"/>
    </source>
</evidence>
<evidence type="ECO:0000256" key="1">
    <source>
        <dbReference type="ARBA" id="ARBA00022801"/>
    </source>
</evidence>
<dbReference type="Gene3D" id="2.60.120.380">
    <property type="match status" value="4"/>
</dbReference>
<dbReference type="InterPro" id="IPR003305">
    <property type="entry name" value="CenC_carb-bd"/>
</dbReference>
<dbReference type="InterPro" id="IPR008979">
    <property type="entry name" value="Galactose-bd-like_sf"/>
</dbReference>
<dbReference type="InterPro" id="IPR036116">
    <property type="entry name" value="FN3_sf"/>
</dbReference>
<accession>A0A198A3I4</accession>
<proteinExistence type="predicted"/>
<protein>
    <recommendedName>
        <fullName evidence="2">Fibronectin type-III domain-containing protein</fullName>
    </recommendedName>
</protein>
<dbReference type="GO" id="GO:0016798">
    <property type="term" value="F:hydrolase activity, acting on glycosyl bonds"/>
    <property type="evidence" value="ECO:0007669"/>
    <property type="project" value="InterPro"/>
</dbReference>
<keyword evidence="4" id="KW-1185">Reference proteome</keyword>
<dbReference type="InterPro" id="IPR013783">
    <property type="entry name" value="Ig-like_fold"/>
</dbReference>
<dbReference type="Pfam" id="PF02018">
    <property type="entry name" value="CBM_4_9"/>
    <property type="match status" value="2"/>
</dbReference>
<reference evidence="3 4" key="1">
    <citation type="submission" date="2016-05" db="EMBL/GenBank/DDBJ databases">
        <title>Paenibacillus sp. 1ZS3-15 nov., isolated from the rhizosphere soil.</title>
        <authorList>
            <person name="Zhang X.X."/>
            <person name="Zhang J."/>
        </authorList>
    </citation>
    <scope>NUCLEOTIDE SEQUENCE [LARGE SCALE GENOMIC DNA]</scope>
    <source>
        <strain evidence="3 4">1ZS3-15</strain>
    </source>
</reference>
<dbReference type="STRING" id="1850517.A8708_05550"/>
<organism evidence="3 4">
    <name type="scientific">Paenibacillus oryzisoli</name>
    <dbReference type="NCBI Taxonomy" id="1850517"/>
    <lineage>
        <taxon>Bacteria</taxon>
        <taxon>Bacillati</taxon>
        <taxon>Bacillota</taxon>
        <taxon>Bacilli</taxon>
        <taxon>Bacillales</taxon>
        <taxon>Paenibacillaceae</taxon>
        <taxon>Paenibacillus</taxon>
    </lineage>
</organism>
<dbReference type="SUPFAM" id="SSF49265">
    <property type="entry name" value="Fibronectin type III"/>
    <property type="match status" value="1"/>
</dbReference>
<dbReference type="SUPFAM" id="SSF49785">
    <property type="entry name" value="Galactose-binding domain-like"/>
    <property type="match status" value="3"/>
</dbReference>
<dbReference type="InterPro" id="IPR003961">
    <property type="entry name" value="FN3_dom"/>
</dbReference>
<dbReference type="InterPro" id="IPR058094">
    <property type="entry name" value="Ig-like_OmpL47-like"/>
</dbReference>
<dbReference type="SMART" id="SM00060">
    <property type="entry name" value="FN3"/>
    <property type="match status" value="1"/>
</dbReference>
<evidence type="ECO:0000313" key="3">
    <source>
        <dbReference type="EMBL" id="OAS16044.1"/>
    </source>
</evidence>
<comment type="caution">
    <text evidence="3">The sequence shown here is derived from an EMBL/GenBank/DDBJ whole genome shotgun (WGS) entry which is preliminary data.</text>
</comment>
<dbReference type="Gene3D" id="2.60.120.260">
    <property type="entry name" value="Galactose-binding domain-like"/>
    <property type="match status" value="4"/>
</dbReference>
<dbReference type="Pfam" id="PF00041">
    <property type="entry name" value="fn3"/>
    <property type="match status" value="1"/>
</dbReference>